<evidence type="ECO:0000313" key="1">
    <source>
        <dbReference type="EMBL" id="MCD1117573.1"/>
    </source>
</evidence>
<dbReference type="EMBL" id="JAJNAY010000001">
    <property type="protein sequence ID" value="MCD1117573.1"/>
    <property type="molecule type" value="Genomic_DNA"/>
</dbReference>
<sequence>MKNNENPLFNGDRIYKSLTENEVIDLLLNWNNNREKSDLRSFLSGIFYPDQKAYFEYEGFYVTKTILRDELKLEKNKKPGDIDVIIIPFTKTKIYFERTSVYEIKIVRPTRKNPGRNANSLGVTQALGLAEDGFPLVGLIHVSITEPLPEEEKVDIKFSTLKANSGLGKEEGKSFDDYLIDVRMDQFAWWSSENQIKRLMTLQLPDFIGISSYGLEFYEDDRMLICTSDVCHQKLAACCFNPKTLQLTILKIKNHFLKNKSKYKLMLNRMPE</sequence>
<evidence type="ECO:0000313" key="2">
    <source>
        <dbReference type="Proteomes" id="UP001108025"/>
    </source>
</evidence>
<dbReference type="Proteomes" id="UP001108025">
    <property type="component" value="Unassembled WGS sequence"/>
</dbReference>
<dbReference type="RefSeq" id="WP_230669557.1">
    <property type="nucleotide sequence ID" value="NZ_JAJNAY010000001.1"/>
</dbReference>
<keyword evidence="2" id="KW-1185">Reference proteome</keyword>
<reference evidence="1" key="1">
    <citation type="submission" date="2021-11" db="EMBL/GenBank/DDBJ databases">
        <title>Description of novel Chryseobacterium species.</title>
        <authorList>
            <person name="Saticioglu I.B."/>
            <person name="Ay H."/>
            <person name="Altun S."/>
            <person name="Duman M."/>
        </authorList>
    </citation>
    <scope>NUCLEOTIDE SEQUENCE</scope>
    <source>
        <strain evidence="1">C-17</strain>
    </source>
</reference>
<dbReference type="AlphaFoldDB" id="A0A9Q3V107"/>
<gene>
    <name evidence="1" type="ORF">LO744_11960</name>
</gene>
<name>A0A9Q3V107_9FLAO</name>
<protein>
    <submittedName>
        <fullName evidence="1">Uncharacterized protein</fullName>
    </submittedName>
</protein>
<organism evidence="1 2">
    <name type="scientific">Chryseobacterium turcicum</name>
    <dbReference type="NCBI Taxonomy" id="2898076"/>
    <lineage>
        <taxon>Bacteria</taxon>
        <taxon>Pseudomonadati</taxon>
        <taxon>Bacteroidota</taxon>
        <taxon>Flavobacteriia</taxon>
        <taxon>Flavobacteriales</taxon>
        <taxon>Weeksellaceae</taxon>
        <taxon>Chryseobacterium group</taxon>
        <taxon>Chryseobacterium</taxon>
    </lineage>
</organism>
<comment type="caution">
    <text evidence="1">The sequence shown here is derived from an EMBL/GenBank/DDBJ whole genome shotgun (WGS) entry which is preliminary data.</text>
</comment>
<proteinExistence type="predicted"/>
<accession>A0A9Q3V107</accession>